<evidence type="ECO:0000259" key="4">
    <source>
        <dbReference type="Pfam" id="PF00535"/>
    </source>
</evidence>
<proteinExistence type="inferred from homology"/>
<sequence>MKSRVASIIVTYNENVSLYNLLIKIGEQNVKSTVILIIDNSTEEVYRNKIIEIINGFYTNYKIPVKYYSTIKNLGSSLGFSIGMTLALDNNIDYVWLHDQDGYPQKNCLEIMLNYFSIPNVSIVAPVIHDFNNQKLNYFRCTRNVFGKYIDVISNTNTIDIDVAGTAGILIKSDTISKIGPYDGKNFFVGLEDFEYCLRVKMSGYKILLANNAIYTHPDLIKKHKQKQYISNNLKKKLPLGFRILKANTSKRDFKLPYSSAYLSYKYNNDWQFICNMLYSIFKAIVLKLFNRKVRLLQTLKMYMKAIINFKKHDEEYSLDNIIKEYSGLIAKKIEVGKM</sequence>
<protein>
    <submittedName>
        <fullName evidence="5">Glycosyltransferase</fullName>
        <ecNumber evidence="5">2.4.-.-</ecNumber>
    </submittedName>
</protein>
<accession>A0AA47EHP7</accession>
<dbReference type="RefSeq" id="WP_216122750.1">
    <property type="nucleotide sequence ID" value="NZ_CP086239.1"/>
</dbReference>
<dbReference type="PANTHER" id="PTHR43179">
    <property type="entry name" value="RHAMNOSYLTRANSFERASE WBBL"/>
    <property type="match status" value="1"/>
</dbReference>
<evidence type="ECO:0000256" key="2">
    <source>
        <dbReference type="ARBA" id="ARBA00022676"/>
    </source>
</evidence>
<dbReference type="AlphaFoldDB" id="A0AA47EHP7"/>
<keyword evidence="3 5" id="KW-0808">Transferase</keyword>
<organism evidence="5 6">
    <name type="scientific">Clostridium estertheticum</name>
    <dbReference type="NCBI Taxonomy" id="238834"/>
    <lineage>
        <taxon>Bacteria</taxon>
        <taxon>Bacillati</taxon>
        <taxon>Bacillota</taxon>
        <taxon>Clostridia</taxon>
        <taxon>Eubacteriales</taxon>
        <taxon>Clostridiaceae</taxon>
        <taxon>Clostridium</taxon>
    </lineage>
</organism>
<dbReference type="Proteomes" id="UP001164733">
    <property type="component" value="Chromosome"/>
</dbReference>
<comment type="similarity">
    <text evidence="1">Belongs to the glycosyltransferase 2 family.</text>
</comment>
<keyword evidence="2 5" id="KW-0328">Glycosyltransferase</keyword>
<name>A0AA47EHP7_9CLOT</name>
<dbReference type="InterPro" id="IPR001173">
    <property type="entry name" value="Glyco_trans_2-like"/>
</dbReference>
<evidence type="ECO:0000313" key="5">
    <source>
        <dbReference type="EMBL" id="WAG60389.1"/>
    </source>
</evidence>
<dbReference type="PANTHER" id="PTHR43179:SF12">
    <property type="entry name" value="GALACTOFURANOSYLTRANSFERASE GLFT2"/>
    <property type="match status" value="1"/>
</dbReference>
<dbReference type="GO" id="GO:0016757">
    <property type="term" value="F:glycosyltransferase activity"/>
    <property type="evidence" value="ECO:0007669"/>
    <property type="project" value="UniProtKB-KW"/>
</dbReference>
<dbReference type="Pfam" id="PF00535">
    <property type="entry name" value="Glycos_transf_2"/>
    <property type="match status" value="1"/>
</dbReference>
<evidence type="ECO:0000256" key="3">
    <source>
        <dbReference type="ARBA" id="ARBA00022679"/>
    </source>
</evidence>
<evidence type="ECO:0000313" key="6">
    <source>
        <dbReference type="Proteomes" id="UP001164733"/>
    </source>
</evidence>
<dbReference type="EMBL" id="CP086239">
    <property type="protein sequence ID" value="WAG60389.1"/>
    <property type="molecule type" value="Genomic_DNA"/>
</dbReference>
<feature type="domain" description="Glycosyltransferase 2-like" evidence="4">
    <location>
        <begin position="8"/>
        <end position="163"/>
    </location>
</feature>
<gene>
    <name evidence="5" type="ORF">LL038_23170</name>
</gene>
<dbReference type="EC" id="2.4.-.-" evidence="5"/>
<reference evidence="5" key="1">
    <citation type="submission" date="2021-11" db="EMBL/GenBank/DDBJ databases">
        <title>Clostridia strains as spoilage organisms.</title>
        <authorList>
            <person name="Wambui J."/>
            <person name="Stevens M.J.A."/>
            <person name="Stephan R."/>
        </authorList>
    </citation>
    <scope>NUCLEOTIDE SEQUENCE</scope>
    <source>
        <strain evidence="5">CF009</strain>
    </source>
</reference>
<evidence type="ECO:0000256" key="1">
    <source>
        <dbReference type="ARBA" id="ARBA00006739"/>
    </source>
</evidence>